<protein>
    <submittedName>
        <fullName evidence="1">Uncharacterized protein</fullName>
    </submittedName>
</protein>
<gene>
    <name evidence="1" type="ORF">HUJ06_015798</name>
</gene>
<accession>A0A822ZDH4</accession>
<reference evidence="1 2" key="1">
    <citation type="journal article" date="2020" name="Mol. Biol. Evol.">
        <title>Distinct Expression and Methylation Patterns for Genes with Different Fates following a Single Whole-Genome Duplication in Flowering Plants.</title>
        <authorList>
            <person name="Shi T."/>
            <person name="Rahmani R.S."/>
            <person name="Gugger P.F."/>
            <person name="Wang M."/>
            <person name="Li H."/>
            <person name="Zhang Y."/>
            <person name="Li Z."/>
            <person name="Wang Q."/>
            <person name="Van de Peer Y."/>
            <person name="Marchal K."/>
            <person name="Chen J."/>
        </authorList>
    </citation>
    <scope>NUCLEOTIDE SEQUENCE [LARGE SCALE GENOMIC DNA]</scope>
    <source>
        <tissue evidence="1">Leaf</tissue>
    </source>
</reference>
<name>A0A822ZDH4_NELNU</name>
<organism evidence="1 2">
    <name type="scientific">Nelumbo nucifera</name>
    <name type="common">Sacred lotus</name>
    <dbReference type="NCBI Taxonomy" id="4432"/>
    <lineage>
        <taxon>Eukaryota</taxon>
        <taxon>Viridiplantae</taxon>
        <taxon>Streptophyta</taxon>
        <taxon>Embryophyta</taxon>
        <taxon>Tracheophyta</taxon>
        <taxon>Spermatophyta</taxon>
        <taxon>Magnoliopsida</taxon>
        <taxon>Proteales</taxon>
        <taxon>Nelumbonaceae</taxon>
        <taxon>Nelumbo</taxon>
    </lineage>
</organism>
<proteinExistence type="predicted"/>
<dbReference type="AlphaFoldDB" id="A0A822ZDH4"/>
<dbReference type="Proteomes" id="UP000607653">
    <property type="component" value="Unassembled WGS sequence"/>
</dbReference>
<sequence>MDIKLKGPYFIAYHGSTNLTTDITNMFISRKVHILVSTTIRLVQYQFKCGSIRIDQSQWFLTISKEVHR</sequence>
<evidence type="ECO:0000313" key="2">
    <source>
        <dbReference type="Proteomes" id="UP000607653"/>
    </source>
</evidence>
<dbReference type="EMBL" id="DUZY01000005">
    <property type="protein sequence ID" value="DAD41475.1"/>
    <property type="molecule type" value="Genomic_DNA"/>
</dbReference>
<keyword evidence="2" id="KW-1185">Reference proteome</keyword>
<comment type="caution">
    <text evidence="1">The sequence shown here is derived from an EMBL/GenBank/DDBJ whole genome shotgun (WGS) entry which is preliminary data.</text>
</comment>
<evidence type="ECO:0000313" key="1">
    <source>
        <dbReference type="EMBL" id="DAD41475.1"/>
    </source>
</evidence>